<organism evidence="8 9">
    <name type="scientific">Polypedilum vanderplanki</name>
    <name type="common">Sleeping chironomid midge</name>
    <dbReference type="NCBI Taxonomy" id="319348"/>
    <lineage>
        <taxon>Eukaryota</taxon>
        <taxon>Metazoa</taxon>
        <taxon>Ecdysozoa</taxon>
        <taxon>Arthropoda</taxon>
        <taxon>Hexapoda</taxon>
        <taxon>Insecta</taxon>
        <taxon>Pterygota</taxon>
        <taxon>Neoptera</taxon>
        <taxon>Endopterygota</taxon>
        <taxon>Diptera</taxon>
        <taxon>Nematocera</taxon>
        <taxon>Chironomoidea</taxon>
        <taxon>Chironomidae</taxon>
        <taxon>Chironominae</taxon>
        <taxon>Polypedilum</taxon>
        <taxon>Polypedilum</taxon>
    </lineage>
</organism>
<dbReference type="CDD" id="cd00190">
    <property type="entry name" value="Tryp_SPc"/>
    <property type="match status" value="1"/>
</dbReference>
<comment type="caution">
    <text evidence="8">The sequence shown here is derived from an EMBL/GenBank/DDBJ whole genome shotgun (WGS) entry which is preliminary data.</text>
</comment>
<name>A0A9J6BLS4_POLVA</name>
<dbReference type="PROSITE" id="PS50240">
    <property type="entry name" value="TRYPSIN_DOM"/>
    <property type="match status" value="1"/>
</dbReference>
<keyword evidence="9" id="KW-1185">Reference proteome</keyword>
<keyword evidence="3" id="KW-0720">Serine protease</keyword>
<reference evidence="8" key="1">
    <citation type="submission" date="2021-03" db="EMBL/GenBank/DDBJ databases">
        <title>Chromosome level genome of the anhydrobiotic midge Polypedilum vanderplanki.</title>
        <authorList>
            <person name="Yoshida Y."/>
            <person name="Kikawada T."/>
            <person name="Gusev O."/>
        </authorList>
    </citation>
    <scope>NUCLEOTIDE SEQUENCE</scope>
    <source>
        <strain evidence="8">NIAS01</strain>
        <tissue evidence="8">Whole body or cell culture</tissue>
    </source>
</reference>
<accession>A0A9J6BLS4</accession>
<dbReference type="EMBL" id="JADBJN010000003">
    <property type="protein sequence ID" value="KAG5670672.1"/>
    <property type="molecule type" value="Genomic_DNA"/>
</dbReference>
<evidence type="ECO:0000259" key="7">
    <source>
        <dbReference type="PROSITE" id="PS50240"/>
    </source>
</evidence>
<dbReference type="Gene3D" id="2.40.10.10">
    <property type="entry name" value="Trypsin-like serine proteases"/>
    <property type="match status" value="1"/>
</dbReference>
<evidence type="ECO:0000256" key="6">
    <source>
        <dbReference type="SAM" id="SignalP"/>
    </source>
</evidence>
<evidence type="ECO:0000256" key="2">
    <source>
        <dbReference type="ARBA" id="ARBA00022801"/>
    </source>
</evidence>
<feature type="domain" description="Peptidase S1" evidence="7">
    <location>
        <begin position="26"/>
        <end position="251"/>
    </location>
</feature>
<dbReference type="GO" id="GO:0004252">
    <property type="term" value="F:serine-type endopeptidase activity"/>
    <property type="evidence" value="ECO:0007669"/>
    <property type="project" value="InterPro"/>
</dbReference>
<proteinExistence type="inferred from homology"/>
<evidence type="ECO:0000256" key="1">
    <source>
        <dbReference type="ARBA" id="ARBA00022670"/>
    </source>
</evidence>
<dbReference type="FunFam" id="2.40.10.10:FF:000166">
    <property type="entry name" value="Trypsin"/>
    <property type="match status" value="1"/>
</dbReference>
<keyword evidence="6" id="KW-0732">Signal</keyword>
<dbReference type="InterPro" id="IPR001314">
    <property type="entry name" value="Peptidase_S1A"/>
</dbReference>
<dbReference type="AlphaFoldDB" id="A0A9J6BLS4"/>
<dbReference type="GO" id="GO:0006508">
    <property type="term" value="P:proteolysis"/>
    <property type="evidence" value="ECO:0007669"/>
    <property type="project" value="UniProtKB-KW"/>
</dbReference>
<feature type="chain" id="PRO_5039938256" description="Peptidase S1 domain-containing protein" evidence="6">
    <location>
        <begin position="18"/>
        <end position="253"/>
    </location>
</feature>
<sequence length="253" mass="27366">MFLRILTLFLCFAVVLSAPQQIERKILGGEENALGEIPYVVSITIFTGLHICSGAIISDWWTITAAHCIFGRGPNTVVVRPGRIRLDVNSMEDRQGSVLITHPNYVAEILENDIGLIQVSRAFVFNVNIQPIALSDSFVGGGIAAAVSGWGTLTPGGINHNFLLTLQTSTLSNADCQSRHTSQNAALIRDDTICTNNLVGEGFCNRAFGSPLVSDSKLIAIASWNVPCALGYPDVYSRIFTSLDWIRTVTGIN</sequence>
<dbReference type="InterPro" id="IPR001254">
    <property type="entry name" value="Trypsin_dom"/>
</dbReference>
<evidence type="ECO:0000256" key="4">
    <source>
        <dbReference type="ARBA" id="ARBA00023157"/>
    </source>
</evidence>
<keyword evidence="4" id="KW-1015">Disulfide bond</keyword>
<dbReference type="PRINTS" id="PR00722">
    <property type="entry name" value="CHYMOTRYPSIN"/>
</dbReference>
<dbReference type="Proteomes" id="UP001107558">
    <property type="component" value="Chromosome 3"/>
</dbReference>
<dbReference type="InterPro" id="IPR009003">
    <property type="entry name" value="Peptidase_S1_PA"/>
</dbReference>
<dbReference type="OrthoDB" id="8440449at2759"/>
<keyword evidence="1" id="KW-0645">Protease</keyword>
<evidence type="ECO:0000313" key="9">
    <source>
        <dbReference type="Proteomes" id="UP001107558"/>
    </source>
</evidence>
<dbReference type="PROSITE" id="PS00134">
    <property type="entry name" value="TRYPSIN_HIS"/>
    <property type="match status" value="1"/>
</dbReference>
<dbReference type="SMART" id="SM00020">
    <property type="entry name" value="Tryp_SPc"/>
    <property type="match status" value="1"/>
</dbReference>
<dbReference type="Pfam" id="PF00089">
    <property type="entry name" value="Trypsin"/>
    <property type="match status" value="1"/>
</dbReference>
<dbReference type="SUPFAM" id="SSF50494">
    <property type="entry name" value="Trypsin-like serine proteases"/>
    <property type="match status" value="1"/>
</dbReference>
<keyword evidence="2" id="KW-0378">Hydrolase</keyword>
<feature type="signal peptide" evidence="6">
    <location>
        <begin position="1"/>
        <end position="17"/>
    </location>
</feature>
<evidence type="ECO:0000256" key="5">
    <source>
        <dbReference type="ARBA" id="ARBA00024195"/>
    </source>
</evidence>
<dbReference type="InterPro" id="IPR018114">
    <property type="entry name" value="TRYPSIN_HIS"/>
</dbReference>
<dbReference type="PANTHER" id="PTHR24276">
    <property type="entry name" value="POLYSERASE-RELATED"/>
    <property type="match status" value="1"/>
</dbReference>
<protein>
    <recommendedName>
        <fullName evidence="7">Peptidase S1 domain-containing protein</fullName>
    </recommendedName>
</protein>
<comment type="similarity">
    <text evidence="5">Belongs to the peptidase S1 family. CLIP subfamily.</text>
</comment>
<dbReference type="PANTHER" id="PTHR24276:SF91">
    <property type="entry name" value="AT26814P-RELATED"/>
    <property type="match status" value="1"/>
</dbReference>
<dbReference type="InterPro" id="IPR050430">
    <property type="entry name" value="Peptidase_S1"/>
</dbReference>
<evidence type="ECO:0000313" key="8">
    <source>
        <dbReference type="EMBL" id="KAG5670672.1"/>
    </source>
</evidence>
<gene>
    <name evidence="8" type="ORF">PVAND_000920</name>
</gene>
<evidence type="ECO:0000256" key="3">
    <source>
        <dbReference type="ARBA" id="ARBA00022825"/>
    </source>
</evidence>
<dbReference type="InterPro" id="IPR043504">
    <property type="entry name" value="Peptidase_S1_PA_chymotrypsin"/>
</dbReference>